<dbReference type="Gene3D" id="1.10.150.80">
    <property type="entry name" value="HRDC domain"/>
    <property type="match status" value="1"/>
</dbReference>
<dbReference type="InterPro" id="IPR015300">
    <property type="entry name" value="DNA-bd_pseudobarrel_sf"/>
</dbReference>
<accession>A0ABQ9BUB1</accession>
<evidence type="ECO:0000313" key="9">
    <source>
        <dbReference type="Proteomes" id="UP001141253"/>
    </source>
</evidence>
<keyword evidence="3" id="KW-0238">DNA-binding</keyword>
<keyword evidence="5" id="KW-0539">Nucleus</keyword>
<dbReference type="SUPFAM" id="SSF47819">
    <property type="entry name" value="HRDC-like"/>
    <property type="match status" value="1"/>
</dbReference>
<dbReference type="SMART" id="SM00341">
    <property type="entry name" value="HRDC"/>
    <property type="match status" value="1"/>
</dbReference>
<dbReference type="InterPro" id="IPR044876">
    <property type="entry name" value="HRDC_dom_sf"/>
</dbReference>
<feature type="region of interest" description="Disordered" evidence="6">
    <location>
        <begin position="302"/>
        <end position="393"/>
    </location>
</feature>
<feature type="compositionally biased region" description="Basic and acidic residues" evidence="6">
    <location>
        <begin position="384"/>
        <end position="393"/>
    </location>
</feature>
<keyword evidence="4" id="KW-0804">Transcription</keyword>
<keyword evidence="2" id="KW-0805">Transcription regulation</keyword>
<gene>
    <name evidence="8" type="ORF">OIU77_027950</name>
</gene>
<protein>
    <recommendedName>
        <fullName evidence="7">HRDC domain-containing protein</fullName>
    </recommendedName>
</protein>
<dbReference type="InterPro" id="IPR010997">
    <property type="entry name" value="HRDC-like_sf"/>
</dbReference>
<dbReference type="Proteomes" id="UP001141253">
    <property type="component" value="Chromosome 3"/>
</dbReference>
<evidence type="ECO:0000259" key="7">
    <source>
        <dbReference type="PROSITE" id="PS50967"/>
    </source>
</evidence>
<dbReference type="InterPro" id="IPR003340">
    <property type="entry name" value="B3_DNA-bd"/>
</dbReference>
<dbReference type="PROSITE" id="PS50967">
    <property type="entry name" value="HRDC"/>
    <property type="match status" value="1"/>
</dbReference>
<evidence type="ECO:0000256" key="1">
    <source>
        <dbReference type="ARBA" id="ARBA00004123"/>
    </source>
</evidence>
<evidence type="ECO:0000256" key="3">
    <source>
        <dbReference type="ARBA" id="ARBA00023125"/>
    </source>
</evidence>
<feature type="region of interest" description="Disordered" evidence="6">
    <location>
        <begin position="198"/>
        <end position="223"/>
    </location>
</feature>
<dbReference type="Gene3D" id="2.40.330.10">
    <property type="entry name" value="DNA-binding pseudobarrel domain"/>
    <property type="match status" value="1"/>
</dbReference>
<organism evidence="8 9">
    <name type="scientific">Salix suchowensis</name>
    <dbReference type="NCBI Taxonomy" id="1278906"/>
    <lineage>
        <taxon>Eukaryota</taxon>
        <taxon>Viridiplantae</taxon>
        <taxon>Streptophyta</taxon>
        <taxon>Embryophyta</taxon>
        <taxon>Tracheophyta</taxon>
        <taxon>Spermatophyta</taxon>
        <taxon>Magnoliopsida</taxon>
        <taxon>eudicotyledons</taxon>
        <taxon>Gunneridae</taxon>
        <taxon>Pentapetalae</taxon>
        <taxon>rosids</taxon>
        <taxon>fabids</taxon>
        <taxon>Malpighiales</taxon>
        <taxon>Salicaceae</taxon>
        <taxon>Saliceae</taxon>
        <taxon>Salix</taxon>
    </lineage>
</organism>
<dbReference type="CDD" id="cd10017">
    <property type="entry name" value="B3_DNA"/>
    <property type="match status" value="1"/>
</dbReference>
<evidence type="ECO:0000256" key="5">
    <source>
        <dbReference type="ARBA" id="ARBA00023242"/>
    </source>
</evidence>
<dbReference type="InterPro" id="IPR002121">
    <property type="entry name" value="HRDC_dom"/>
</dbReference>
<evidence type="ECO:0000256" key="2">
    <source>
        <dbReference type="ARBA" id="ARBA00023015"/>
    </source>
</evidence>
<sequence length="393" mass="43828">MRASEVRERQYEGSSRDYFSLCINEVLSSRFSCSIYISRSIFFSKELKDTDVRVRLSFPTRCLEHLDFAGSNSVDLRVKDSCGELRVIRCLKRNGDYEKPVLSKGWLKFVADYGLGVGDMVVLLREDDHSLGSQFRIEARRKIVLLGQKAWGECLTHCDREISSTILNVYSLRSGEQRIVLRFPSSVKASKQGKTEVASAKGSLMSGKLSPPQSGSPAQPQPEVDLNLSAKLFSALRLLRTVLLKEAGDGVMAYHIFGNATLQHLSKRIPRSKEELLEINGIGKAKVSKYGDRLLETIESTIREHSKADSNSSGSNESSDSAKRRRDASKAPNGNLEEDDEFTKSTGRSKKRTATRQNKVAGAHNSMEPVSCNRFLDDDLDFNDSYHDSEANA</sequence>
<feature type="compositionally biased region" description="Low complexity" evidence="6">
    <location>
        <begin position="309"/>
        <end position="319"/>
    </location>
</feature>
<dbReference type="EMBL" id="JAPFFI010000007">
    <property type="protein sequence ID" value="KAJ6389732.1"/>
    <property type="molecule type" value="Genomic_DNA"/>
</dbReference>
<dbReference type="Pfam" id="PF00570">
    <property type="entry name" value="HRDC"/>
    <property type="match status" value="1"/>
</dbReference>
<dbReference type="Pfam" id="PF02362">
    <property type="entry name" value="B3"/>
    <property type="match status" value="1"/>
</dbReference>
<dbReference type="SUPFAM" id="SSF101936">
    <property type="entry name" value="DNA-binding pseudobarrel domain"/>
    <property type="match status" value="1"/>
</dbReference>
<comment type="subcellular location">
    <subcellularLocation>
        <location evidence="1">Nucleus</location>
    </subcellularLocation>
</comment>
<feature type="compositionally biased region" description="Low complexity" evidence="6">
    <location>
        <begin position="210"/>
        <end position="222"/>
    </location>
</feature>
<reference evidence="8" key="2">
    <citation type="journal article" date="2023" name="Int. J. Mol. Sci.">
        <title>De Novo Assembly and Annotation of 11 Diverse Shrub Willow (Salix) Genomes Reveals Novel Gene Organization in Sex-Linked Regions.</title>
        <authorList>
            <person name="Hyden B."/>
            <person name="Feng K."/>
            <person name="Yates T.B."/>
            <person name="Jawdy S."/>
            <person name="Cereghino C."/>
            <person name="Smart L.B."/>
            <person name="Muchero W."/>
        </authorList>
    </citation>
    <scope>NUCLEOTIDE SEQUENCE</scope>
    <source>
        <tissue evidence="8">Shoot tip</tissue>
    </source>
</reference>
<evidence type="ECO:0000256" key="4">
    <source>
        <dbReference type="ARBA" id="ARBA00023163"/>
    </source>
</evidence>
<evidence type="ECO:0000313" key="8">
    <source>
        <dbReference type="EMBL" id="KAJ6389732.1"/>
    </source>
</evidence>
<keyword evidence="9" id="KW-1185">Reference proteome</keyword>
<comment type="caution">
    <text evidence="8">The sequence shown here is derived from an EMBL/GenBank/DDBJ whole genome shotgun (WGS) entry which is preliminary data.</text>
</comment>
<reference evidence="8" key="1">
    <citation type="submission" date="2022-10" db="EMBL/GenBank/DDBJ databases">
        <authorList>
            <person name="Hyden B.L."/>
            <person name="Feng K."/>
            <person name="Yates T."/>
            <person name="Jawdy S."/>
            <person name="Smart L.B."/>
            <person name="Muchero W."/>
        </authorList>
    </citation>
    <scope>NUCLEOTIDE SEQUENCE</scope>
    <source>
        <tissue evidence="8">Shoot tip</tissue>
    </source>
</reference>
<evidence type="ECO:0000256" key="6">
    <source>
        <dbReference type="SAM" id="MobiDB-lite"/>
    </source>
</evidence>
<proteinExistence type="predicted"/>
<name>A0ABQ9BUB1_9ROSI</name>
<feature type="domain" description="HRDC" evidence="7">
    <location>
        <begin position="226"/>
        <end position="308"/>
    </location>
</feature>